<gene>
    <name evidence="3" type="ORF">A7J50_2826</name>
</gene>
<feature type="domain" description="DUF4010" evidence="2">
    <location>
        <begin position="2"/>
        <end position="53"/>
    </location>
</feature>
<dbReference type="PATRIC" id="fig|219572.3.peg.2903"/>
<feature type="transmembrane region" description="Helical" evidence="1">
    <location>
        <begin position="12"/>
        <end position="32"/>
    </location>
</feature>
<sequence length="116" mass="11720">MHVAVRTLGARYGYALGAIASGFSSSTVTIAAMGHRAAKEPSNLRTLAAAIFSNLATVAQSGFADTHASTASIAALATSGQLALQAVSIPVLLAVSCNSLSKCLVAWVRGGRRFAA</sequence>
<evidence type="ECO:0000259" key="2">
    <source>
        <dbReference type="Pfam" id="PF13194"/>
    </source>
</evidence>
<dbReference type="Pfam" id="PF13194">
    <property type="entry name" value="DUF4010"/>
    <property type="match status" value="2"/>
</dbReference>
<feature type="transmembrane region" description="Helical" evidence="1">
    <location>
        <begin position="83"/>
        <end position="108"/>
    </location>
</feature>
<keyword evidence="1" id="KW-0472">Membrane</keyword>
<protein>
    <recommendedName>
        <fullName evidence="2">DUF4010 domain-containing protein</fullName>
    </recommendedName>
</protein>
<keyword evidence="1" id="KW-1133">Transmembrane helix</keyword>
<dbReference type="PANTHER" id="PTHR39084:SF1">
    <property type="entry name" value="DUF4010 DOMAIN-CONTAINING PROTEIN"/>
    <property type="match status" value="1"/>
</dbReference>
<dbReference type="KEGG" id="panr:A7J50_2826"/>
<feature type="domain" description="DUF4010" evidence="2">
    <location>
        <begin position="56"/>
        <end position="110"/>
    </location>
</feature>
<dbReference type="PANTHER" id="PTHR39084">
    <property type="entry name" value="MEMBRANE PROTEIN-RELATED"/>
    <property type="match status" value="1"/>
</dbReference>
<reference evidence="3 4" key="1">
    <citation type="submission" date="2016-05" db="EMBL/GenBank/DDBJ databases">
        <title>Complete genome sequence of Pseudomonas antarctica PAMC 27494.</title>
        <authorList>
            <person name="Lee J."/>
        </authorList>
    </citation>
    <scope>NUCLEOTIDE SEQUENCE [LARGE SCALE GENOMIC DNA]</scope>
    <source>
        <strain evidence="3 4">PAMC 27494</strain>
    </source>
</reference>
<dbReference type="EMBL" id="CP015600">
    <property type="protein sequence ID" value="ANF86221.1"/>
    <property type="molecule type" value="Genomic_DNA"/>
</dbReference>
<dbReference type="AlphaFoldDB" id="A0A172Z1F7"/>
<proteinExistence type="predicted"/>
<dbReference type="InterPro" id="IPR025105">
    <property type="entry name" value="DUF4010"/>
</dbReference>
<name>A0A172Z1F7_9PSED</name>
<organism evidence="3 4">
    <name type="scientific">Pseudomonas antarctica</name>
    <dbReference type="NCBI Taxonomy" id="219572"/>
    <lineage>
        <taxon>Bacteria</taxon>
        <taxon>Pseudomonadati</taxon>
        <taxon>Pseudomonadota</taxon>
        <taxon>Gammaproteobacteria</taxon>
        <taxon>Pseudomonadales</taxon>
        <taxon>Pseudomonadaceae</taxon>
        <taxon>Pseudomonas</taxon>
    </lineage>
</organism>
<evidence type="ECO:0000256" key="1">
    <source>
        <dbReference type="SAM" id="Phobius"/>
    </source>
</evidence>
<keyword evidence="1" id="KW-0812">Transmembrane</keyword>
<evidence type="ECO:0000313" key="4">
    <source>
        <dbReference type="Proteomes" id="UP000077829"/>
    </source>
</evidence>
<dbReference type="Proteomes" id="UP000077829">
    <property type="component" value="Chromosome"/>
</dbReference>
<accession>A0A172Z1F7</accession>
<evidence type="ECO:0000313" key="3">
    <source>
        <dbReference type="EMBL" id="ANF86221.1"/>
    </source>
</evidence>